<dbReference type="InterPro" id="IPR013083">
    <property type="entry name" value="Znf_RING/FYVE/PHD"/>
</dbReference>
<dbReference type="EC" id="2.3.2.27" evidence="2"/>
<evidence type="ECO:0000256" key="2">
    <source>
        <dbReference type="ARBA" id="ARBA00012483"/>
    </source>
</evidence>
<evidence type="ECO:0000259" key="10">
    <source>
        <dbReference type="PROSITE" id="PS50089"/>
    </source>
</evidence>
<dbReference type="InterPro" id="IPR001841">
    <property type="entry name" value="Znf_RING"/>
</dbReference>
<name>U1HW63_ENDPU</name>
<evidence type="ECO:0000256" key="4">
    <source>
        <dbReference type="ARBA" id="ARBA00022723"/>
    </source>
</evidence>
<gene>
    <name evidence="11" type="ORF">EPUS_08526</name>
</gene>
<dbReference type="Proteomes" id="UP000019373">
    <property type="component" value="Unassembled WGS sequence"/>
</dbReference>
<keyword evidence="4" id="KW-0479">Metal-binding</keyword>
<sequence>MADSTRIPGEHVKCHECSNTWPRQQGGLQCPRCESEFVEFVEIVSNQPSPDPPPLIDTAGDSDDRHLTRSRSSDFPEQHNSWRNFPDPDEDDIGELDFGTAPTPPRGYHWESRSPNGSSSFTFSMFNSNGGPMIITNSRSRGAGGPLGDPAMAEVEHDFEDLVQTIMGVTPQQAGRDRGTRRPDSPLPPGLGFGPPGQPPPHTQFGGPLMGLFSTLLQGLGGGGRGEGGADGNLGPFAMLQRMMDPANAAQGDAVFSQEALDRVITQLMEQNQGSNAPGPASEAAIRSLPKKTVEKDMLDDRGKAECSICMDSVELGDQVTVLPCKHWFHEICITAWLKEHDTCPHCRKGISTPPEANGHASRGGSGQPNRPPRRRSSAAMPGGWQENTGTSRSPVAVEETSPGPQDIRAARERYYNSQQPEDLERRDTHGERRSSRATPPSSSSSSNDRRHRSRSHRSSSYNNSGGGGFGGWVRSFGSSGAGR</sequence>
<dbReference type="RefSeq" id="XP_007787682.1">
    <property type="nucleotide sequence ID" value="XM_007789492.1"/>
</dbReference>
<feature type="region of interest" description="Disordered" evidence="9">
    <location>
        <begin position="170"/>
        <end position="205"/>
    </location>
</feature>
<evidence type="ECO:0000256" key="6">
    <source>
        <dbReference type="ARBA" id="ARBA00022786"/>
    </source>
</evidence>
<dbReference type="GO" id="GO:0061630">
    <property type="term" value="F:ubiquitin protein ligase activity"/>
    <property type="evidence" value="ECO:0007669"/>
    <property type="project" value="UniProtKB-EC"/>
</dbReference>
<feature type="region of interest" description="Disordered" evidence="9">
    <location>
        <begin position="44"/>
        <end position="114"/>
    </location>
</feature>
<dbReference type="GO" id="GO:0008270">
    <property type="term" value="F:zinc ion binding"/>
    <property type="evidence" value="ECO:0007669"/>
    <property type="project" value="UniProtKB-KW"/>
</dbReference>
<feature type="compositionally biased region" description="Low complexity" evidence="9">
    <location>
        <begin position="473"/>
        <end position="484"/>
    </location>
</feature>
<keyword evidence="5 8" id="KW-0863">Zinc-finger</keyword>
<dbReference type="PANTHER" id="PTHR45931">
    <property type="entry name" value="SI:CH211-59O9.10"/>
    <property type="match status" value="1"/>
</dbReference>
<keyword evidence="6" id="KW-0833">Ubl conjugation pathway</keyword>
<feature type="compositionally biased region" description="Basic and acidic residues" evidence="9">
    <location>
        <begin position="423"/>
        <end position="435"/>
    </location>
</feature>
<dbReference type="AlphaFoldDB" id="U1HW63"/>
<dbReference type="SMART" id="SM00184">
    <property type="entry name" value="RING"/>
    <property type="match status" value="1"/>
</dbReference>
<protein>
    <recommendedName>
        <fullName evidence="2">RING-type E3 ubiquitin transferase</fullName>
        <ecNumber evidence="2">2.3.2.27</ecNumber>
    </recommendedName>
</protein>
<evidence type="ECO:0000313" key="11">
    <source>
        <dbReference type="EMBL" id="ERF74985.1"/>
    </source>
</evidence>
<evidence type="ECO:0000256" key="9">
    <source>
        <dbReference type="SAM" id="MobiDB-lite"/>
    </source>
</evidence>
<evidence type="ECO:0000313" key="12">
    <source>
        <dbReference type="Proteomes" id="UP000019373"/>
    </source>
</evidence>
<dbReference type="Gene3D" id="3.30.40.10">
    <property type="entry name" value="Zinc/RING finger domain, C3HC4 (zinc finger)"/>
    <property type="match status" value="1"/>
</dbReference>
<evidence type="ECO:0000256" key="8">
    <source>
        <dbReference type="PROSITE-ProRule" id="PRU00175"/>
    </source>
</evidence>
<dbReference type="PROSITE" id="PS50089">
    <property type="entry name" value="ZF_RING_2"/>
    <property type="match status" value="1"/>
</dbReference>
<keyword evidence="12" id="KW-1185">Reference proteome</keyword>
<feature type="domain" description="RING-type" evidence="10">
    <location>
        <begin position="307"/>
        <end position="348"/>
    </location>
</feature>
<keyword evidence="7" id="KW-0862">Zinc</keyword>
<dbReference type="Pfam" id="PF13639">
    <property type="entry name" value="zf-RING_2"/>
    <property type="match status" value="1"/>
</dbReference>
<feature type="compositionally biased region" description="Basic and acidic residues" evidence="9">
    <location>
        <begin position="62"/>
        <end position="77"/>
    </location>
</feature>
<dbReference type="OrthoDB" id="8062037at2759"/>
<dbReference type="PANTHER" id="PTHR45931:SF3">
    <property type="entry name" value="RING ZINC FINGER-CONTAINING PROTEIN"/>
    <property type="match status" value="1"/>
</dbReference>
<feature type="region of interest" description="Disordered" evidence="9">
    <location>
        <begin position="353"/>
        <end position="484"/>
    </location>
</feature>
<feature type="region of interest" description="Disordered" evidence="9">
    <location>
        <begin position="272"/>
        <end position="294"/>
    </location>
</feature>
<evidence type="ECO:0000256" key="3">
    <source>
        <dbReference type="ARBA" id="ARBA00022679"/>
    </source>
</evidence>
<dbReference type="GO" id="GO:0005634">
    <property type="term" value="C:nucleus"/>
    <property type="evidence" value="ECO:0007669"/>
    <property type="project" value="TreeGrafter"/>
</dbReference>
<evidence type="ECO:0000256" key="1">
    <source>
        <dbReference type="ARBA" id="ARBA00000900"/>
    </source>
</evidence>
<organism evidence="11 12">
    <name type="scientific">Endocarpon pusillum (strain Z07020 / HMAS-L-300199)</name>
    <name type="common">Lichen-forming fungus</name>
    <dbReference type="NCBI Taxonomy" id="1263415"/>
    <lineage>
        <taxon>Eukaryota</taxon>
        <taxon>Fungi</taxon>
        <taxon>Dikarya</taxon>
        <taxon>Ascomycota</taxon>
        <taxon>Pezizomycotina</taxon>
        <taxon>Eurotiomycetes</taxon>
        <taxon>Chaetothyriomycetidae</taxon>
        <taxon>Verrucariales</taxon>
        <taxon>Verrucariaceae</taxon>
        <taxon>Endocarpon</taxon>
    </lineage>
</organism>
<dbReference type="eggNOG" id="KOG0800">
    <property type="taxonomic scope" value="Eukaryota"/>
</dbReference>
<dbReference type="CDD" id="cd16454">
    <property type="entry name" value="RING-H2_PA-TM-RING"/>
    <property type="match status" value="1"/>
</dbReference>
<keyword evidence="3" id="KW-0808">Transferase</keyword>
<proteinExistence type="predicted"/>
<dbReference type="SUPFAM" id="SSF57850">
    <property type="entry name" value="RING/U-box"/>
    <property type="match status" value="1"/>
</dbReference>
<feature type="compositionally biased region" description="Low complexity" evidence="9">
    <location>
        <begin position="437"/>
        <end position="447"/>
    </location>
</feature>
<comment type="catalytic activity">
    <reaction evidence="1">
        <text>S-ubiquitinyl-[E2 ubiquitin-conjugating enzyme]-L-cysteine + [acceptor protein]-L-lysine = [E2 ubiquitin-conjugating enzyme]-L-cysteine + N(6)-ubiquitinyl-[acceptor protein]-L-lysine.</text>
        <dbReference type="EC" id="2.3.2.27"/>
    </reaction>
</comment>
<dbReference type="FunFam" id="3.30.40.10:FF:000127">
    <property type="entry name" value="E3 ubiquitin-protein ligase RNF181"/>
    <property type="match status" value="1"/>
</dbReference>
<dbReference type="InterPro" id="IPR051834">
    <property type="entry name" value="RING_finger_E3_ligase"/>
</dbReference>
<evidence type="ECO:0000256" key="5">
    <source>
        <dbReference type="ARBA" id="ARBA00022771"/>
    </source>
</evidence>
<evidence type="ECO:0000256" key="7">
    <source>
        <dbReference type="ARBA" id="ARBA00022833"/>
    </source>
</evidence>
<dbReference type="GO" id="GO:0006511">
    <property type="term" value="P:ubiquitin-dependent protein catabolic process"/>
    <property type="evidence" value="ECO:0007669"/>
    <property type="project" value="TreeGrafter"/>
</dbReference>
<reference evidence="12" key="1">
    <citation type="journal article" date="2014" name="BMC Genomics">
        <title>Genome characteristics reveal the impact of lichenization on lichen-forming fungus Endocarpon pusillum Hedwig (Verrucariales, Ascomycota).</title>
        <authorList>
            <person name="Wang Y.-Y."/>
            <person name="Liu B."/>
            <person name="Zhang X.-Y."/>
            <person name="Zhou Q.-M."/>
            <person name="Zhang T."/>
            <person name="Li H."/>
            <person name="Yu Y.-F."/>
            <person name="Zhang X.-L."/>
            <person name="Hao X.-Y."/>
            <person name="Wang M."/>
            <person name="Wang L."/>
            <person name="Wei J.-C."/>
        </authorList>
    </citation>
    <scope>NUCLEOTIDE SEQUENCE [LARGE SCALE GENOMIC DNA]</scope>
    <source>
        <strain evidence="12">Z07020 / HMAS-L-300199</strain>
    </source>
</reference>
<feature type="compositionally biased region" description="Basic and acidic residues" evidence="9">
    <location>
        <begin position="175"/>
        <end position="184"/>
    </location>
</feature>
<dbReference type="GO" id="GO:0016567">
    <property type="term" value="P:protein ubiquitination"/>
    <property type="evidence" value="ECO:0007669"/>
    <property type="project" value="UniProtKB-ARBA"/>
</dbReference>
<dbReference type="EMBL" id="KE720845">
    <property type="protein sequence ID" value="ERF74985.1"/>
    <property type="molecule type" value="Genomic_DNA"/>
</dbReference>
<dbReference type="HOGENOM" id="CLU_021597_0_1_1"/>
<accession>U1HW63</accession>
<dbReference type="GeneID" id="19243375"/>